<gene>
    <name evidence="3" type="ORF">PSNMU_V1.4_AUG-EV-PASAV3_0098260</name>
</gene>
<feature type="compositionally biased region" description="Basic and acidic residues" evidence="1">
    <location>
        <begin position="354"/>
        <end position="363"/>
    </location>
</feature>
<reference evidence="3 4" key="1">
    <citation type="submission" date="2019-01" db="EMBL/GenBank/DDBJ databases">
        <authorList>
            <person name="Ferrante I. M."/>
        </authorList>
    </citation>
    <scope>NUCLEOTIDE SEQUENCE [LARGE SCALE GENOMIC DNA]</scope>
    <source>
        <strain evidence="3 4">B856</strain>
    </source>
</reference>
<feature type="compositionally biased region" description="Low complexity" evidence="1">
    <location>
        <begin position="833"/>
        <end position="843"/>
    </location>
</feature>
<feature type="region of interest" description="Disordered" evidence="1">
    <location>
        <begin position="817"/>
        <end position="855"/>
    </location>
</feature>
<evidence type="ECO:0000313" key="3">
    <source>
        <dbReference type="EMBL" id="VEU42839.1"/>
    </source>
</evidence>
<dbReference type="InterPro" id="IPR029063">
    <property type="entry name" value="SAM-dependent_MTases_sf"/>
</dbReference>
<name>A0A448ZLB5_9STRA</name>
<dbReference type="GO" id="GO:0031151">
    <property type="term" value="F:histone H3K79 methyltransferase activity"/>
    <property type="evidence" value="ECO:0007669"/>
    <property type="project" value="InterPro"/>
</dbReference>
<dbReference type="OrthoDB" id="204102at2759"/>
<feature type="compositionally biased region" description="Basic residues" evidence="1">
    <location>
        <begin position="512"/>
        <end position="522"/>
    </location>
</feature>
<sequence>MNDIFGFVKSVGKSIFSPGSNSSENSKTPSSPRDEGNNSSDNLQAETTSPMRGPAHIPGITVPLSSQKVLKTNESPVIGLVSTKDQVIGGDGRCDGKEDTGRALRIHGRSLEANLKTIRKESSAERCNVTDLKPTPSPSTKSPSLATSDTSNVYFDEEGGNGEGKENAAATTSVTTTSVTIISKPFEDPLETSTVTFGNTTDPKSSLLASTKPPPSATTTGVSQKRRRQLFMNDGRVSAFLSSSPSSSSNGIRVENQHDKEGKKHPPQHTSKEIISISRSTLRLPRNETIHGDVFAFPGVEEGKDQQQRLGKRRDPSPDVSIASKTSKRPRNDDSLKSLEESIKSGGPEENDLNSDKDDKPSVDDPVSGPEKTQHLPKVAEEKEAQVQSPEKIVPEFRLPPELVPFNNPGVCDYGVIRTSRLRNRTKKADTPEDILYQNIQGQRRCRATKDGLAMTGDLVVSNRCLNCAEGVFKYCHNHRELDPDQKLYWERRKSTNANSNSCGKSWSTVKSNRKTKMKKKMPTSARTKEELSIKGSEANSSHVINNLKQCVYIVGKGRQLKRCMRNSLNTHPGFCAWHYGSAPPHQGDKFFQEEPSTMRCIGITKAGTQCRYKALNRSVFCCKHINFPPEKVSSAEILPEKKLKYGDRANQSSSERLGSITGSAKLSKGRTGGGNNAALSKNSECDSTTNSRSFFSGSGKVPKNIEFKREIKISTHKLELATSAEERCNFIYNSKRCSYKCMEDSAICFKCRQCHEEKMPCNHILEETANDKKKIFPSYQCFSVKNRVQCQEDAIEGKIFCVECFRLFSRKHPSTFDLSENSGRSETEEDSSSCCSSDTETSFGDSDNSEHSNGSDDYDSYCTAYTHQQFFNMWKNFERKTERMDEIEDTKLIKRANNTIDPTDTDGQVKAQYGRVLPHAMKKLMKILELGPDDIFLDIGHGVGNTCLHASFCIGCDSRGIEVVSDRHEIAEKFRGGMYAEHKGAVVSRPKVGSVDLRLGRLEDPSQKDFLTKGVTRAYVNNFNGVFAERSSKNNDKWFLDDYIAGLFASMAPGAIMVTFHPLNLGLNRSSTNELRTRHELEQSEYASYYHSEKILLGKAWNSVKWNKRSGNTNDIYIYKYRRLAQPNHDDAVFLCCNPTCKLAIDMKPIPATTLNEDGRCVINHCECRFSPKNLRKRNSK</sequence>
<dbReference type="Proteomes" id="UP000291116">
    <property type="component" value="Unassembled WGS sequence"/>
</dbReference>
<feature type="region of interest" description="Disordered" evidence="1">
    <location>
        <begin position="294"/>
        <end position="390"/>
    </location>
</feature>
<accession>A0A448ZLB5</accession>
<feature type="compositionally biased region" description="Polar residues" evidence="1">
    <location>
        <begin position="496"/>
        <end position="511"/>
    </location>
</feature>
<organism evidence="3 4">
    <name type="scientific">Pseudo-nitzschia multistriata</name>
    <dbReference type="NCBI Taxonomy" id="183589"/>
    <lineage>
        <taxon>Eukaryota</taxon>
        <taxon>Sar</taxon>
        <taxon>Stramenopiles</taxon>
        <taxon>Ochrophyta</taxon>
        <taxon>Bacillariophyta</taxon>
        <taxon>Bacillariophyceae</taxon>
        <taxon>Bacillariophycidae</taxon>
        <taxon>Bacillariales</taxon>
        <taxon>Bacillariaceae</taxon>
        <taxon>Pseudo-nitzschia</taxon>
    </lineage>
</organism>
<protein>
    <recommendedName>
        <fullName evidence="2">DOT1 domain-containing protein</fullName>
    </recommendedName>
</protein>
<evidence type="ECO:0000313" key="4">
    <source>
        <dbReference type="Proteomes" id="UP000291116"/>
    </source>
</evidence>
<feature type="region of interest" description="Disordered" evidence="1">
    <location>
        <begin position="12"/>
        <end position="64"/>
    </location>
</feature>
<feature type="compositionally biased region" description="Polar residues" evidence="1">
    <location>
        <begin position="191"/>
        <end position="208"/>
    </location>
</feature>
<feature type="region of interest" description="Disordered" evidence="1">
    <location>
        <begin position="190"/>
        <end position="226"/>
    </location>
</feature>
<proteinExistence type="predicted"/>
<dbReference type="InterPro" id="IPR025789">
    <property type="entry name" value="DOT1_dom"/>
</dbReference>
<evidence type="ECO:0000256" key="1">
    <source>
        <dbReference type="SAM" id="MobiDB-lite"/>
    </source>
</evidence>
<feature type="compositionally biased region" description="Basic and acidic residues" evidence="1">
    <location>
        <begin position="255"/>
        <end position="264"/>
    </location>
</feature>
<dbReference type="SUPFAM" id="SSF53335">
    <property type="entry name" value="S-adenosyl-L-methionine-dependent methyltransferases"/>
    <property type="match status" value="1"/>
</dbReference>
<keyword evidence="4" id="KW-1185">Reference proteome</keyword>
<feature type="compositionally biased region" description="Basic and acidic residues" evidence="1">
    <location>
        <begin position="301"/>
        <end position="317"/>
    </location>
</feature>
<feature type="compositionally biased region" description="Polar residues" evidence="1">
    <location>
        <begin position="678"/>
        <end position="693"/>
    </location>
</feature>
<feature type="region of interest" description="Disordered" evidence="1">
    <location>
        <begin position="648"/>
        <end position="693"/>
    </location>
</feature>
<feature type="region of interest" description="Disordered" evidence="1">
    <location>
        <begin position="496"/>
        <end position="535"/>
    </location>
</feature>
<feature type="compositionally biased region" description="Low complexity" evidence="1">
    <location>
        <begin position="20"/>
        <end position="31"/>
    </location>
</feature>
<feature type="compositionally biased region" description="Basic and acidic residues" evidence="1">
    <location>
        <begin position="330"/>
        <end position="343"/>
    </location>
</feature>
<dbReference type="Pfam" id="PF08123">
    <property type="entry name" value="DOT1"/>
    <property type="match status" value="1"/>
</dbReference>
<feature type="compositionally biased region" description="Polar residues" evidence="1">
    <location>
        <begin position="37"/>
        <end position="50"/>
    </location>
</feature>
<evidence type="ECO:0000259" key="2">
    <source>
        <dbReference type="Pfam" id="PF08123"/>
    </source>
</evidence>
<dbReference type="EMBL" id="CAACVS010000488">
    <property type="protein sequence ID" value="VEU42839.1"/>
    <property type="molecule type" value="Genomic_DNA"/>
</dbReference>
<dbReference type="AlphaFoldDB" id="A0A448ZLB5"/>
<feature type="compositionally biased region" description="Polar residues" evidence="1">
    <location>
        <begin position="650"/>
        <end position="665"/>
    </location>
</feature>
<dbReference type="Gene3D" id="3.40.50.150">
    <property type="entry name" value="Vaccinia Virus protein VP39"/>
    <property type="match status" value="1"/>
</dbReference>
<feature type="region of interest" description="Disordered" evidence="1">
    <location>
        <begin position="119"/>
        <end position="177"/>
    </location>
</feature>
<feature type="compositionally biased region" description="Basic and acidic residues" evidence="1">
    <location>
        <begin position="372"/>
        <end position="385"/>
    </location>
</feature>
<feature type="domain" description="DOT1" evidence="2">
    <location>
        <begin position="913"/>
        <end position="977"/>
    </location>
</feature>
<feature type="region of interest" description="Disordered" evidence="1">
    <location>
        <begin position="239"/>
        <end position="280"/>
    </location>
</feature>
<feature type="compositionally biased region" description="Low complexity" evidence="1">
    <location>
        <begin position="167"/>
        <end position="177"/>
    </location>
</feature>